<protein>
    <submittedName>
        <fullName evidence="1">Uncharacterized protein</fullName>
    </submittedName>
</protein>
<evidence type="ECO:0000313" key="1">
    <source>
        <dbReference type="EMBL" id="SCF42071.1"/>
    </source>
</evidence>
<name>A0A1C5AAG2_9ACTN</name>
<dbReference type="RefSeq" id="WP_074476836.1">
    <property type="nucleotide sequence ID" value="NZ_FMCT01000012.1"/>
</dbReference>
<sequence>MNDHDEAQLFDGRDETEDDYRQYLRDAACDAAQDALRGYAGITLDPRLIDRALADEPDLTGIAAEHGWDDPEVTDKLFAIVCVQLLGITYSEQAARFWSRRAALEDDVQASNDRWVADNPAGQQ</sequence>
<reference evidence="2" key="1">
    <citation type="submission" date="2016-06" db="EMBL/GenBank/DDBJ databases">
        <authorList>
            <person name="Varghese N."/>
            <person name="Submissions Spin"/>
        </authorList>
    </citation>
    <scope>NUCLEOTIDE SEQUENCE [LARGE SCALE GENOMIC DNA]</scope>
    <source>
        <strain evidence="2">DSM 43168</strain>
    </source>
</reference>
<proteinExistence type="predicted"/>
<gene>
    <name evidence="1" type="ORF">GA0070563_11234</name>
</gene>
<dbReference type="AlphaFoldDB" id="A0A1C5AAG2"/>
<evidence type="ECO:0000313" key="2">
    <source>
        <dbReference type="Proteomes" id="UP000183585"/>
    </source>
</evidence>
<accession>A0A1C5AAG2</accession>
<organism evidence="1 2">
    <name type="scientific">Micromonospora carbonacea</name>
    <dbReference type="NCBI Taxonomy" id="47853"/>
    <lineage>
        <taxon>Bacteria</taxon>
        <taxon>Bacillati</taxon>
        <taxon>Actinomycetota</taxon>
        <taxon>Actinomycetes</taxon>
        <taxon>Micromonosporales</taxon>
        <taxon>Micromonosporaceae</taxon>
        <taxon>Micromonospora</taxon>
    </lineage>
</organism>
<dbReference type="Proteomes" id="UP000183585">
    <property type="component" value="Unassembled WGS sequence"/>
</dbReference>
<dbReference type="EMBL" id="FMCT01000012">
    <property type="protein sequence ID" value="SCF42071.1"/>
    <property type="molecule type" value="Genomic_DNA"/>
</dbReference>
<keyword evidence="2" id="KW-1185">Reference proteome</keyword>